<dbReference type="Pfam" id="PF14181">
    <property type="entry name" value="YqfQ"/>
    <property type="match status" value="1"/>
</dbReference>
<accession>A0A368XAI4</accession>
<evidence type="ECO:0000313" key="1">
    <source>
        <dbReference type="EMBL" id="RCW64972.1"/>
    </source>
</evidence>
<dbReference type="Proteomes" id="UP000252585">
    <property type="component" value="Unassembled WGS sequence"/>
</dbReference>
<dbReference type="OrthoDB" id="2860117at2"/>
<dbReference type="InterPro" id="IPR025571">
    <property type="entry name" value="YqfQ"/>
</dbReference>
<dbReference type="EMBL" id="QPJJ01000012">
    <property type="protein sequence ID" value="RCW64972.1"/>
    <property type="molecule type" value="Genomic_DNA"/>
</dbReference>
<dbReference type="AlphaFoldDB" id="A0A368XAI4"/>
<dbReference type="RefSeq" id="WP_114353850.1">
    <property type="nucleotide sequence ID" value="NZ_QPJJ01000012.1"/>
</dbReference>
<comment type="caution">
    <text evidence="1">The sequence shown here is derived from an EMBL/GenBank/DDBJ whole genome shotgun (WGS) entry which is preliminary data.</text>
</comment>
<protein>
    <submittedName>
        <fullName evidence="1">YqfQ-like protein</fullName>
    </submittedName>
</protein>
<organism evidence="1 2">
    <name type="scientific">Saliterribacillus persicus</name>
    <dbReference type="NCBI Taxonomy" id="930114"/>
    <lineage>
        <taxon>Bacteria</taxon>
        <taxon>Bacillati</taxon>
        <taxon>Bacillota</taxon>
        <taxon>Bacilli</taxon>
        <taxon>Bacillales</taxon>
        <taxon>Bacillaceae</taxon>
        <taxon>Saliterribacillus</taxon>
    </lineage>
</organism>
<evidence type="ECO:0000313" key="2">
    <source>
        <dbReference type="Proteomes" id="UP000252585"/>
    </source>
</evidence>
<proteinExistence type="predicted"/>
<sequence length="150" mass="17154">MPMERFNYPSFGYHPTIQNNFHPGGWMVPGADKFATTTQKSGLLAQLQNFNFSSISKYLNHIEKGLDFMQTITPVLKQYEPIIKNGPGLIQLLQLLNEQDTTDEISTEQKENVSENIEEVLEENTEKAIEDNKPTKIPLEIKESKPKIFI</sequence>
<keyword evidence="2" id="KW-1185">Reference proteome</keyword>
<name>A0A368XAI4_9BACI</name>
<gene>
    <name evidence="1" type="ORF">DFR57_112151</name>
</gene>
<reference evidence="1 2" key="1">
    <citation type="submission" date="2018-07" db="EMBL/GenBank/DDBJ databases">
        <title>Genomic Encyclopedia of Type Strains, Phase IV (KMG-IV): sequencing the most valuable type-strain genomes for metagenomic binning, comparative biology and taxonomic classification.</title>
        <authorList>
            <person name="Goeker M."/>
        </authorList>
    </citation>
    <scope>NUCLEOTIDE SEQUENCE [LARGE SCALE GENOMIC DNA]</scope>
    <source>
        <strain evidence="1 2">DSM 27696</strain>
    </source>
</reference>